<reference evidence="1 2" key="1">
    <citation type="submission" date="2023-09" db="EMBL/GenBank/DDBJ databases">
        <authorList>
            <person name="Wang M."/>
        </authorList>
    </citation>
    <scope>NUCLEOTIDE SEQUENCE [LARGE SCALE GENOMIC DNA]</scope>
    <source>
        <strain evidence="1">GT-2023</strain>
        <tissue evidence="1">Liver</tissue>
    </source>
</reference>
<comment type="caution">
    <text evidence="1">The sequence shown here is derived from an EMBL/GenBank/DDBJ whole genome shotgun (WGS) entry which is preliminary data.</text>
</comment>
<dbReference type="EMBL" id="JAYMGO010000018">
    <property type="protein sequence ID" value="KAL1256870.1"/>
    <property type="molecule type" value="Genomic_DNA"/>
</dbReference>
<evidence type="ECO:0000313" key="1">
    <source>
        <dbReference type="EMBL" id="KAL1256870.1"/>
    </source>
</evidence>
<keyword evidence="2" id="KW-1185">Reference proteome</keyword>
<evidence type="ECO:0000313" key="2">
    <source>
        <dbReference type="Proteomes" id="UP001558613"/>
    </source>
</evidence>
<name>A0ABR3LX60_9TELE</name>
<dbReference type="Proteomes" id="UP001558613">
    <property type="component" value="Unassembled WGS sequence"/>
</dbReference>
<sequence>MQMSACFPAWPPCCPRAVQYQEPVGPWSPYSEPQPRAPAQLDKIMLIFMGRLLNWLILWLLHATGW</sequence>
<gene>
    <name evidence="1" type="ORF">QQF64_012415</name>
</gene>
<proteinExistence type="predicted"/>
<accession>A0ABR3LX60</accession>
<organism evidence="1 2">
    <name type="scientific">Cirrhinus molitorella</name>
    <name type="common">mud carp</name>
    <dbReference type="NCBI Taxonomy" id="172907"/>
    <lineage>
        <taxon>Eukaryota</taxon>
        <taxon>Metazoa</taxon>
        <taxon>Chordata</taxon>
        <taxon>Craniata</taxon>
        <taxon>Vertebrata</taxon>
        <taxon>Euteleostomi</taxon>
        <taxon>Actinopterygii</taxon>
        <taxon>Neopterygii</taxon>
        <taxon>Teleostei</taxon>
        <taxon>Ostariophysi</taxon>
        <taxon>Cypriniformes</taxon>
        <taxon>Cyprinidae</taxon>
        <taxon>Labeoninae</taxon>
        <taxon>Labeonini</taxon>
        <taxon>Cirrhinus</taxon>
    </lineage>
</organism>
<protein>
    <submittedName>
        <fullName evidence="1">Uncharacterized protein</fullName>
    </submittedName>
</protein>